<gene>
    <name evidence="2" type="ORF">DSTB1V02_LOCUS12917</name>
</gene>
<dbReference type="AlphaFoldDB" id="A0A7R9AFL7"/>
<organism evidence="2">
    <name type="scientific">Darwinula stevensoni</name>
    <dbReference type="NCBI Taxonomy" id="69355"/>
    <lineage>
        <taxon>Eukaryota</taxon>
        <taxon>Metazoa</taxon>
        <taxon>Ecdysozoa</taxon>
        <taxon>Arthropoda</taxon>
        <taxon>Crustacea</taxon>
        <taxon>Oligostraca</taxon>
        <taxon>Ostracoda</taxon>
        <taxon>Podocopa</taxon>
        <taxon>Podocopida</taxon>
        <taxon>Darwinulocopina</taxon>
        <taxon>Darwinuloidea</taxon>
        <taxon>Darwinulidae</taxon>
        <taxon>Darwinula</taxon>
    </lineage>
</organism>
<feature type="region of interest" description="Disordered" evidence="1">
    <location>
        <begin position="1"/>
        <end position="51"/>
    </location>
</feature>
<reference evidence="2" key="1">
    <citation type="submission" date="2020-11" db="EMBL/GenBank/DDBJ databases">
        <authorList>
            <person name="Tran Van P."/>
        </authorList>
    </citation>
    <scope>NUCLEOTIDE SEQUENCE</scope>
</reference>
<accession>A0A7R9AFL7</accession>
<keyword evidence="3" id="KW-1185">Reference proteome</keyword>
<feature type="compositionally biased region" description="Basic and acidic residues" evidence="1">
    <location>
        <begin position="27"/>
        <end position="51"/>
    </location>
</feature>
<evidence type="ECO:0000256" key="1">
    <source>
        <dbReference type="SAM" id="MobiDB-lite"/>
    </source>
</evidence>
<sequence>MAEQRNREIEKQLKPQVLQQKLSNASTEEKKAKDMLKMEKNAHEETKQELSEIERKLKDSEKQVAELQIQLAILKEELTPVNARNKELASKTLMLREDPKVLPAVQLTQELKSVFNRFEYKGNPRLLVHPVDGETRANLRLSVRVAFPSLREIDLQISSRNILG</sequence>
<proteinExistence type="predicted"/>
<name>A0A7R9AFL7_9CRUS</name>
<evidence type="ECO:0000313" key="2">
    <source>
        <dbReference type="EMBL" id="CAD7253167.1"/>
    </source>
</evidence>
<feature type="compositionally biased region" description="Basic and acidic residues" evidence="1">
    <location>
        <begin position="1"/>
        <end position="13"/>
    </location>
</feature>
<dbReference type="Proteomes" id="UP000677054">
    <property type="component" value="Unassembled WGS sequence"/>
</dbReference>
<dbReference type="EMBL" id="LR904904">
    <property type="protein sequence ID" value="CAD7253167.1"/>
    <property type="molecule type" value="Genomic_DNA"/>
</dbReference>
<dbReference type="EMBL" id="CAJPEV010005387">
    <property type="protein sequence ID" value="CAG0903101.1"/>
    <property type="molecule type" value="Genomic_DNA"/>
</dbReference>
<protein>
    <submittedName>
        <fullName evidence="2">Uncharacterized protein</fullName>
    </submittedName>
</protein>
<evidence type="ECO:0000313" key="3">
    <source>
        <dbReference type="Proteomes" id="UP000677054"/>
    </source>
</evidence>